<evidence type="ECO:0000313" key="2">
    <source>
        <dbReference type="EMBL" id="WXB15499.1"/>
    </source>
</evidence>
<gene>
    <name evidence="2" type="ORF">LZC94_47720</name>
</gene>
<evidence type="ECO:0008006" key="4">
    <source>
        <dbReference type="Google" id="ProtNLM"/>
    </source>
</evidence>
<sequence length="334" mass="34754">MFTGAALAAPAAHAQGSAAAAEALYREGQRLMEAGKVHDACIKFAGSQKLDPTTGTLINLANCHEKEGKTATAWAEFTEAAAAAGRAGQREREAFAREHASALEKLLRNVVIDIPQAPAGTEVKLDGQSFGVVALGTPIPVDPGEHELYVTAPKKKAWAQKVTFQPGPGTTRVPVPALQDVASEQPTEASVAVFPKEEIQADSDERSALQRRRNLGYIVGGAGILALGTGIVFGVRAKLFADKSDREQNRALDYIANGDAANAQVQHDAAVKDHDDAKSNQTIGIIAGAAGLVATGIGVYLVVSSKESHRGASSARVMPLLSPNTAGASAAFTF</sequence>
<organism evidence="2 3">
    <name type="scientific">Pendulispora albinea</name>
    <dbReference type="NCBI Taxonomy" id="2741071"/>
    <lineage>
        <taxon>Bacteria</taxon>
        <taxon>Pseudomonadati</taxon>
        <taxon>Myxococcota</taxon>
        <taxon>Myxococcia</taxon>
        <taxon>Myxococcales</taxon>
        <taxon>Sorangiineae</taxon>
        <taxon>Pendulisporaceae</taxon>
        <taxon>Pendulispora</taxon>
    </lineage>
</organism>
<keyword evidence="1" id="KW-0812">Transmembrane</keyword>
<dbReference type="EMBL" id="CP089984">
    <property type="protein sequence ID" value="WXB15499.1"/>
    <property type="molecule type" value="Genomic_DNA"/>
</dbReference>
<accession>A0ABZ2LX41</accession>
<feature type="transmembrane region" description="Helical" evidence="1">
    <location>
        <begin position="215"/>
        <end position="235"/>
    </location>
</feature>
<feature type="transmembrane region" description="Helical" evidence="1">
    <location>
        <begin position="282"/>
        <end position="303"/>
    </location>
</feature>
<protein>
    <recommendedName>
        <fullName evidence="4">PEGA domain-containing protein</fullName>
    </recommendedName>
</protein>
<evidence type="ECO:0000256" key="1">
    <source>
        <dbReference type="SAM" id="Phobius"/>
    </source>
</evidence>
<dbReference type="Gene3D" id="1.25.40.10">
    <property type="entry name" value="Tetratricopeptide repeat domain"/>
    <property type="match status" value="1"/>
</dbReference>
<dbReference type="SUPFAM" id="SSF48452">
    <property type="entry name" value="TPR-like"/>
    <property type="match status" value="1"/>
</dbReference>
<dbReference type="RefSeq" id="WP_394825128.1">
    <property type="nucleotide sequence ID" value="NZ_CP089984.1"/>
</dbReference>
<evidence type="ECO:0000313" key="3">
    <source>
        <dbReference type="Proteomes" id="UP001370348"/>
    </source>
</evidence>
<reference evidence="2 3" key="1">
    <citation type="submission" date="2021-12" db="EMBL/GenBank/DDBJ databases">
        <title>Discovery of the Pendulisporaceae a myxobacterial family with distinct sporulation behavior and unique specialized metabolism.</title>
        <authorList>
            <person name="Garcia R."/>
            <person name="Popoff A."/>
            <person name="Bader C.D."/>
            <person name="Loehr J."/>
            <person name="Walesch S."/>
            <person name="Walt C."/>
            <person name="Boldt J."/>
            <person name="Bunk B."/>
            <person name="Haeckl F.J.F.P.J."/>
            <person name="Gunesch A.P."/>
            <person name="Birkelbach J."/>
            <person name="Nuebel U."/>
            <person name="Pietschmann T."/>
            <person name="Bach T."/>
            <person name="Mueller R."/>
        </authorList>
    </citation>
    <scope>NUCLEOTIDE SEQUENCE [LARGE SCALE GENOMIC DNA]</scope>
    <source>
        <strain evidence="2 3">MSr11954</strain>
    </source>
</reference>
<keyword evidence="1" id="KW-1133">Transmembrane helix</keyword>
<dbReference type="InterPro" id="IPR011990">
    <property type="entry name" value="TPR-like_helical_dom_sf"/>
</dbReference>
<proteinExistence type="predicted"/>
<dbReference type="Proteomes" id="UP001370348">
    <property type="component" value="Chromosome"/>
</dbReference>
<keyword evidence="1" id="KW-0472">Membrane</keyword>
<keyword evidence="3" id="KW-1185">Reference proteome</keyword>
<name>A0ABZ2LX41_9BACT</name>